<evidence type="ECO:0000256" key="3">
    <source>
        <dbReference type="ARBA" id="ARBA00012363"/>
    </source>
</evidence>
<keyword evidence="5" id="KW-0067">ATP-binding</keyword>
<evidence type="ECO:0000256" key="2">
    <source>
        <dbReference type="ARBA" id="ARBA00006052"/>
    </source>
</evidence>
<dbReference type="GO" id="GO:0016301">
    <property type="term" value="F:kinase activity"/>
    <property type="evidence" value="ECO:0007669"/>
    <property type="project" value="UniProtKB-KW"/>
</dbReference>
<keyword evidence="6" id="KW-0456">Lyase</keyword>
<name>A0A1G6CKL8_9STRE</name>
<dbReference type="eggNOG" id="COG1274">
    <property type="taxonomic scope" value="Bacteria"/>
</dbReference>
<keyword evidence="4" id="KW-0547">Nucleotide-binding</keyword>
<dbReference type="InterPro" id="IPR013035">
    <property type="entry name" value="PEP_carboxykinase_C"/>
</dbReference>
<evidence type="ECO:0000256" key="7">
    <source>
        <dbReference type="ARBA" id="ARBA00047371"/>
    </source>
</evidence>
<organism evidence="8 9">
    <name type="scientific">Streptococcus henryi</name>
    <dbReference type="NCBI Taxonomy" id="439219"/>
    <lineage>
        <taxon>Bacteria</taxon>
        <taxon>Bacillati</taxon>
        <taxon>Bacillota</taxon>
        <taxon>Bacilli</taxon>
        <taxon>Lactobacillales</taxon>
        <taxon>Streptococcaceae</taxon>
        <taxon>Streptococcus</taxon>
    </lineage>
</organism>
<dbReference type="Proteomes" id="UP000182508">
    <property type="component" value="Unassembled WGS sequence"/>
</dbReference>
<proteinExistence type="inferred from homology"/>
<dbReference type="SUPFAM" id="SSF68923">
    <property type="entry name" value="PEP carboxykinase N-terminal domain"/>
    <property type="match status" value="1"/>
</dbReference>
<accession>A0A1G6CKL8</accession>
<keyword evidence="8" id="KW-0670">Pyruvate</keyword>
<evidence type="ECO:0000256" key="6">
    <source>
        <dbReference type="ARBA" id="ARBA00023239"/>
    </source>
</evidence>
<dbReference type="STRING" id="439219.SAMN02910293_01658"/>
<dbReference type="EMBL" id="FMXP01000023">
    <property type="protein sequence ID" value="SDB33406.1"/>
    <property type="molecule type" value="Genomic_DNA"/>
</dbReference>
<gene>
    <name evidence="8" type="ORF">SAMN02910293_01658</name>
</gene>
<evidence type="ECO:0000313" key="8">
    <source>
        <dbReference type="EMBL" id="SDB33406.1"/>
    </source>
</evidence>
<comment type="catalytic activity">
    <reaction evidence="7">
        <text>oxaloacetate + ATP = phosphoenolpyruvate + ADP + CO2</text>
        <dbReference type="Rhea" id="RHEA:18617"/>
        <dbReference type="ChEBI" id="CHEBI:16452"/>
        <dbReference type="ChEBI" id="CHEBI:16526"/>
        <dbReference type="ChEBI" id="CHEBI:30616"/>
        <dbReference type="ChEBI" id="CHEBI:58702"/>
        <dbReference type="ChEBI" id="CHEBI:456216"/>
        <dbReference type="EC" id="4.1.1.49"/>
    </reaction>
</comment>
<comment type="pathway">
    <text evidence="1">Carbohydrate biosynthesis; gluconeogenesis.</text>
</comment>
<comment type="similarity">
    <text evidence="2">Belongs to the phosphoenolpyruvate carboxykinase (ATP) family.</text>
</comment>
<dbReference type="Gene3D" id="3.90.228.20">
    <property type="match status" value="1"/>
</dbReference>
<sequence>MVTRQHFSVEALRKDTSYFSPLKTTVESAFYENHVQLVKNMEEAYHLAYNAPNTIVLDMAVAHANDLGLPEDARVLLSNSGAIVGRTAKARRIYGKDKAEDAKLLPIVRDAIFNSRHRQFLKADAVVGLDEDFMLRAHLMLPEDDVNNLYSWLMNFQILDETFKGRLSQSKRYEATDIYIFSDPTWTHPDYPDGLAYFDTNHNCAVILGMYYFGELKKSTLTLAWGTAARNGYVSCHGGLKIFRKDGQEPHVASFFGLSGSGKSTLTHAKHDGKYEINVLHDDAFIISATDGSSIALEPAYFDKTSDYPAGHPEQDYFVTVQNCGVALDTEDKLRLVTEDVRNGNGRTVKSRYATPNRVDKIEDPIHSIFWIMKDDSLPPLVKIDTPAMAATMGCTLMTMRSSAENTSDNLNSLIIEPYANPFRVYPLDEDYRKFENLFESGVDCYIINTGSYLGKKIPKELTLSLVEHVVDNKGDFKQFGPLTGFSYVECEGYEVPEFDTDYRKMIKERMQIRLNFLLNHNHDNQENALPAEAITRMEELFNDLG</sequence>
<keyword evidence="8" id="KW-0418">Kinase</keyword>
<dbReference type="EC" id="4.1.1.49" evidence="3"/>
<dbReference type="AlphaFoldDB" id="A0A1G6CKL8"/>
<evidence type="ECO:0000256" key="5">
    <source>
        <dbReference type="ARBA" id="ARBA00022840"/>
    </source>
</evidence>
<dbReference type="Pfam" id="PF01293">
    <property type="entry name" value="PEPCK_ATP"/>
    <property type="match status" value="1"/>
</dbReference>
<dbReference type="GO" id="GO:0004612">
    <property type="term" value="F:phosphoenolpyruvate carboxykinase (ATP) activity"/>
    <property type="evidence" value="ECO:0007669"/>
    <property type="project" value="UniProtKB-EC"/>
</dbReference>
<dbReference type="GO" id="GO:0006094">
    <property type="term" value="P:gluconeogenesis"/>
    <property type="evidence" value="ECO:0007669"/>
    <property type="project" value="UniProtKB-UniPathway"/>
</dbReference>
<reference evidence="8 9" key="1">
    <citation type="submission" date="2016-10" db="EMBL/GenBank/DDBJ databases">
        <authorList>
            <person name="de Groot N.N."/>
        </authorList>
    </citation>
    <scope>NUCLEOTIDE SEQUENCE [LARGE SCALE GENOMIC DNA]</scope>
    <source>
        <strain evidence="8 9">A-4</strain>
    </source>
</reference>
<dbReference type="RefSeq" id="WP_074486325.1">
    <property type="nucleotide sequence ID" value="NZ_FMXP01000023.1"/>
</dbReference>
<dbReference type="InterPro" id="IPR008210">
    <property type="entry name" value="PEP_carboxykinase_N"/>
</dbReference>
<evidence type="ECO:0000256" key="4">
    <source>
        <dbReference type="ARBA" id="ARBA00022741"/>
    </source>
</evidence>
<evidence type="ECO:0000313" key="9">
    <source>
        <dbReference type="Proteomes" id="UP000182508"/>
    </source>
</evidence>
<dbReference type="GO" id="GO:0005524">
    <property type="term" value="F:ATP binding"/>
    <property type="evidence" value="ECO:0007669"/>
    <property type="project" value="UniProtKB-KW"/>
</dbReference>
<dbReference type="UniPathway" id="UPA00138"/>
<dbReference type="SUPFAM" id="SSF53795">
    <property type="entry name" value="PEP carboxykinase-like"/>
    <property type="match status" value="1"/>
</dbReference>
<dbReference type="InterPro" id="IPR001272">
    <property type="entry name" value="PEP_carboxykinase_ATP"/>
</dbReference>
<keyword evidence="8" id="KW-0808">Transferase</keyword>
<protein>
    <recommendedName>
        <fullName evidence="3">phosphoenolpyruvate carboxykinase (ATP)</fullName>
        <ecNumber evidence="3">4.1.1.49</ecNumber>
    </recommendedName>
</protein>
<keyword evidence="9" id="KW-1185">Reference proteome</keyword>
<evidence type="ECO:0000256" key="1">
    <source>
        <dbReference type="ARBA" id="ARBA00004742"/>
    </source>
</evidence>